<dbReference type="CDD" id="cd08646">
    <property type="entry name" value="FMT_core_Met-tRNA-FMT_N"/>
    <property type="match status" value="1"/>
</dbReference>
<feature type="domain" description="Formyl transferase N-terminal" evidence="2">
    <location>
        <begin position="30"/>
        <end position="214"/>
    </location>
</feature>
<evidence type="ECO:0000313" key="4">
    <source>
        <dbReference type="Proteomes" id="UP000800035"/>
    </source>
</evidence>
<dbReference type="InterPro" id="IPR041711">
    <property type="entry name" value="Met-tRNA-FMT_N"/>
</dbReference>
<proteinExistence type="predicted"/>
<evidence type="ECO:0000259" key="2">
    <source>
        <dbReference type="Pfam" id="PF00551"/>
    </source>
</evidence>
<organism evidence="3 4">
    <name type="scientific">Byssothecium circinans</name>
    <dbReference type="NCBI Taxonomy" id="147558"/>
    <lineage>
        <taxon>Eukaryota</taxon>
        <taxon>Fungi</taxon>
        <taxon>Dikarya</taxon>
        <taxon>Ascomycota</taxon>
        <taxon>Pezizomycotina</taxon>
        <taxon>Dothideomycetes</taxon>
        <taxon>Pleosporomycetidae</taxon>
        <taxon>Pleosporales</taxon>
        <taxon>Massarineae</taxon>
        <taxon>Massarinaceae</taxon>
        <taxon>Byssothecium</taxon>
    </lineage>
</organism>
<dbReference type="PANTHER" id="PTHR11138:SF5">
    <property type="entry name" value="METHIONYL-TRNA FORMYLTRANSFERASE, MITOCHONDRIAL"/>
    <property type="match status" value="1"/>
</dbReference>
<dbReference type="SUPFAM" id="SSF53328">
    <property type="entry name" value="Formyltransferase"/>
    <property type="match status" value="1"/>
</dbReference>
<dbReference type="PANTHER" id="PTHR11138">
    <property type="entry name" value="METHIONYL-TRNA FORMYLTRANSFERASE"/>
    <property type="match status" value="1"/>
</dbReference>
<dbReference type="EC" id="2.1.2.9" evidence="1"/>
<keyword evidence="4" id="KW-1185">Reference proteome</keyword>
<keyword evidence="3" id="KW-0808">Transferase</keyword>
<dbReference type="OrthoDB" id="10268103at2759"/>
<accession>A0A6A5UG73</accession>
<dbReference type="Gene3D" id="3.40.50.12230">
    <property type="match status" value="1"/>
</dbReference>
<gene>
    <name evidence="3" type="ORF">CC80DRAFT_532634</name>
</gene>
<evidence type="ECO:0000256" key="1">
    <source>
        <dbReference type="ARBA" id="ARBA00012261"/>
    </source>
</evidence>
<dbReference type="InterPro" id="IPR036477">
    <property type="entry name" value="Formyl_transf_N_sf"/>
</dbReference>
<dbReference type="EMBL" id="ML976983">
    <property type="protein sequence ID" value="KAF1960087.1"/>
    <property type="molecule type" value="Genomic_DNA"/>
</dbReference>
<sequence length="377" mass="42103">MIWRLPVPVRSFYVSNCRRYSTVRSSDPLRILFCGSDEFSIASLRKLVQAKQDVPDLIKSIDVVHRPGKPTGRKLLKIKEVPIKQVTEELQLDTHVIDTFTGWTPPISYNLIIAVSFGLFVPPRILNLAKYQGLNVHPSLLPDLKGAAPLHHTILKKRPFAGVTVQTLHPEKIDSGTILAQSPSPGIDYSDTPTITELTNRLGNVGGDMLVDVLKSGAFVPPVRDVGWYAESGGPVEHAGKLDKSSWFVDFSKTTLDEIETMKRAGGLPWCAMPSSERLVLNKCWPSTLKTTDRVPPGIWCPDLKHPFCNHKAIPKRWLMAKTAEGGILRIQTSTSEGSKTNGGYDRFRKLFGPQHVYVWEKDEPEPRYGKKQIPPK</sequence>
<reference evidence="3" key="1">
    <citation type="journal article" date="2020" name="Stud. Mycol.">
        <title>101 Dothideomycetes genomes: a test case for predicting lifestyles and emergence of pathogens.</title>
        <authorList>
            <person name="Haridas S."/>
            <person name="Albert R."/>
            <person name="Binder M."/>
            <person name="Bloem J."/>
            <person name="Labutti K."/>
            <person name="Salamov A."/>
            <person name="Andreopoulos B."/>
            <person name="Baker S."/>
            <person name="Barry K."/>
            <person name="Bills G."/>
            <person name="Bluhm B."/>
            <person name="Cannon C."/>
            <person name="Castanera R."/>
            <person name="Culley D."/>
            <person name="Daum C."/>
            <person name="Ezra D."/>
            <person name="Gonzalez J."/>
            <person name="Henrissat B."/>
            <person name="Kuo A."/>
            <person name="Liang C."/>
            <person name="Lipzen A."/>
            <person name="Lutzoni F."/>
            <person name="Magnuson J."/>
            <person name="Mondo S."/>
            <person name="Nolan M."/>
            <person name="Ohm R."/>
            <person name="Pangilinan J."/>
            <person name="Park H.-J."/>
            <person name="Ramirez L."/>
            <person name="Alfaro M."/>
            <person name="Sun H."/>
            <person name="Tritt A."/>
            <person name="Yoshinaga Y."/>
            <person name="Zwiers L.-H."/>
            <person name="Turgeon B."/>
            <person name="Goodwin S."/>
            <person name="Spatafora J."/>
            <person name="Crous P."/>
            <person name="Grigoriev I."/>
        </authorList>
    </citation>
    <scope>NUCLEOTIDE SEQUENCE</scope>
    <source>
        <strain evidence="3">CBS 675.92</strain>
    </source>
</reference>
<dbReference type="GO" id="GO:0005739">
    <property type="term" value="C:mitochondrion"/>
    <property type="evidence" value="ECO:0007669"/>
    <property type="project" value="TreeGrafter"/>
</dbReference>
<protein>
    <recommendedName>
        <fullName evidence="1">methionyl-tRNA formyltransferase</fullName>
        <ecNumber evidence="1">2.1.2.9</ecNumber>
    </recommendedName>
</protein>
<name>A0A6A5UG73_9PLEO</name>
<evidence type="ECO:0000313" key="3">
    <source>
        <dbReference type="EMBL" id="KAF1960087.1"/>
    </source>
</evidence>
<dbReference type="GO" id="GO:0004479">
    <property type="term" value="F:methionyl-tRNA formyltransferase activity"/>
    <property type="evidence" value="ECO:0007669"/>
    <property type="project" value="UniProtKB-EC"/>
</dbReference>
<dbReference type="InterPro" id="IPR002376">
    <property type="entry name" value="Formyl_transf_N"/>
</dbReference>
<dbReference type="Proteomes" id="UP000800035">
    <property type="component" value="Unassembled WGS sequence"/>
</dbReference>
<dbReference type="AlphaFoldDB" id="A0A6A5UG73"/>
<dbReference type="Pfam" id="PF00551">
    <property type="entry name" value="Formyl_trans_N"/>
    <property type="match status" value="1"/>
</dbReference>